<dbReference type="Proteomes" id="UP000823661">
    <property type="component" value="Unassembled WGS sequence"/>
</dbReference>
<feature type="domain" description="LPS-assembly protein LptD central" evidence="1">
    <location>
        <begin position="250"/>
        <end position="725"/>
    </location>
</feature>
<dbReference type="PANTHER" id="PTHR30189:SF1">
    <property type="entry name" value="LPS-ASSEMBLY PROTEIN LPTD"/>
    <property type="match status" value="1"/>
</dbReference>
<dbReference type="EMBL" id="JADIMI010000015">
    <property type="protein sequence ID" value="MBO8451611.1"/>
    <property type="molecule type" value="Genomic_DNA"/>
</dbReference>
<evidence type="ECO:0000313" key="3">
    <source>
        <dbReference type="Proteomes" id="UP000823661"/>
    </source>
</evidence>
<gene>
    <name evidence="2" type="ORF">IAC06_01835</name>
</gene>
<dbReference type="GO" id="GO:0009279">
    <property type="term" value="C:cell outer membrane"/>
    <property type="evidence" value="ECO:0007669"/>
    <property type="project" value="TreeGrafter"/>
</dbReference>
<reference evidence="2" key="1">
    <citation type="submission" date="2020-10" db="EMBL/GenBank/DDBJ databases">
        <authorList>
            <person name="Gilroy R."/>
        </authorList>
    </citation>
    <scope>NUCLEOTIDE SEQUENCE</scope>
    <source>
        <strain evidence="2">B1-20833</strain>
    </source>
</reference>
<evidence type="ECO:0000259" key="1">
    <source>
        <dbReference type="Pfam" id="PF19838"/>
    </source>
</evidence>
<protein>
    <submittedName>
        <fullName evidence="2">LPS-assembly protein LptD</fullName>
    </submittedName>
</protein>
<evidence type="ECO:0000313" key="2">
    <source>
        <dbReference type="EMBL" id="MBO8451611.1"/>
    </source>
</evidence>
<dbReference type="Pfam" id="PF19838">
    <property type="entry name" value="LptD_2"/>
    <property type="match status" value="1"/>
</dbReference>
<proteinExistence type="predicted"/>
<dbReference type="Gene3D" id="2.60.450.10">
    <property type="entry name" value="Lipopolysaccharide (LPS) transport protein A like domain"/>
    <property type="match status" value="1"/>
</dbReference>
<dbReference type="InterPro" id="IPR050218">
    <property type="entry name" value="LptD"/>
</dbReference>
<comment type="caution">
    <text evidence="2">The sequence shown here is derived from an EMBL/GenBank/DDBJ whole genome shotgun (WGS) entry which is preliminary data.</text>
</comment>
<dbReference type="GO" id="GO:1990351">
    <property type="term" value="C:transporter complex"/>
    <property type="evidence" value="ECO:0007669"/>
    <property type="project" value="TreeGrafter"/>
</dbReference>
<name>A0A9D9EP06_9BACT</name>
<organism evidence="2 3">
    <name type="scientific">Candidatus Cryptobacteroides intestinavium</name>
    <dbReference type="NCBI Taxonomy" id="2840766"/>
    <lineage>
        <taxon>Bacteria</taxon>
        <taxon>Pseudomonadati</taxon>
        <taxon>Bacteroidota</taxon>
        <taxon>Bacteroidia</taxon>
        <taxon>Bacteroidales</taxon>
        <taxon>Candidatus Cryptobacteroides</taxon>
    </lineage>
</organism>
<dbReference type="AlphaFoldDB" id="A0A9D9EP06"/>
<reference evidence="2" key="2">
    <citation type="journal article" date="2021" name="PeerJ">
        <title>Extensive microbial diversity within the chicken gut microbiome revealed by metagenomics and culture.</title>
        <authorList>
            <person name="Gilroy R."/>
            <person name="Ravi A."/>
            <person name="Getino M."/>
            <person name="Pursley I."/>
            <person name="Horton D.L."/>
            <person name="Alikhan N.F."/>
            <person name="Baker D."/>
            <person name="Gharbi K."/>
            <person name="Hall N."/>
            <person name="Watson M."/>
            <person name="Adriaenssens E.M."/>
            <person name="Foster-Nyarko E."/>
            <person name="Jarju S."/>
            <person name="Secka A."/>
            <person name="Antonio M."/>
            <person name="Oren A."/>
            <person name="Chaudhuri R.R."/>
            <person name="La Ragione R."/>
            <person name="Hildebrand F."/>
            <person name="Pallen M.J."/>
        </authorList>
    </citation>
    <scope>NUCLEOTIDE SEQUENCE</scope>
    <source>
        <strain evidence="2">B1-20833</strain>
    </source>
</reference>
<dbReference type="InterPro" id="IPR045659">
    <property type="entry name" value="LptD_2"/>
</dbReference>
<sequence length="929" mass="104344">MSLFGPGNKMSSWEKLLSIVILLSVISSFSVSSQDDRRSRRNRLRNVERTENVNDTVQMTDSMRAIMDSIKFVRDSTARADSIARRDSIDLLSKSSLEQPAFSAAKDSIIEDFSDGKRMIYYYGDVSVTYGTMKLTADYMEYDMQKQTVYARGTKDTTGAWVGQPTMEDGGKTYTMEEVRYNFETRKARITNMITQESEGILHGQNIKMMPDQSINITKGKYTVCDCEHPHYYLHLTAAKVMTKPSQRTVFGPAYPVIEDVPLFPVVLPFGFIPKRPDRATGFLMPTFGEEASRGFFIRDVGMYFVIGDYFDLSLTGDIFTLGSWAVDVNSRYKVNYKCNGNFALTYSNDQTGEKGSEDFFQTRNFAVRWSHSQDSKANPGMSFSASVNFSSPSNNRYNSTSVEEALQNQISSSISWSKNWGGKINLSVNALHSQSSRDSSYAFTLPNVTLSVSRFYPFKQKNRVGKKKFYEDFSLGYNTTLQNKINFKASEFNQPGFWDKFQNGMTHNFQIGLPNFTLFKYINFTPSISYSMNWFFRKTDQVYNPETDSIEEVDSGMFNHFGATHNYSGGISASTRLYGLFNFGKHHKLQAIRHVITPSVSFSFSPEKATYFNGYRTLNYVDNNGVAHSTDYNIYTGQLYSAPGRGKTASMSLTIGNNLEAKVRDLQDTTGTGTKKIKLIDNLSLNTGYNFLADSLNMSNIGISLSTSVFGKVGVSGNANFSPYAVVPTGERTYATVNRFNGSVYGWDKPLRLTNASLSLSYSFSGEGKINGNDGTAQAGGNPADNYTRIYYHPVTGEYIPGGWLYYMNPNAPWSVNLNYSFNYSRSYSAASYQLLTNHRYTQTLGISGNVKLTPALALNLTTGFDLMAMKMTTTQLSATYDLHCFNISVSWVPTGTWQSWSFRIAANAAALADLLRFKKSNSYWDNF</sequence>
<accession>A0A9D9EP06</accession>
<dbReference type="PANTHER" id="PTHR30189">
    <property type="entry name" value="LPS-ASSEMBLY PROTEIN"/>
    <property type="match status" value="1"/>
</dbReference>